<dbReference type="Pfam" id="PF22191">
    <property type="entry name" value="IBR_1"/>
    <property type="match status" value="1"/>
</dbReference>
<dbReference type="InterPro" id="IPR031127">
    <property type="entry name" value="E3_UB_ligase_RBR"/>
</dbReference>
<keyword evidence="5" id="KW-0677">Repeat</keyword>
<dbReference type="CDD" id="cd20350">
    <property type="entry name" value="Rcat_RBR_RNF217"/>
    <property type="match status" value="1"/>
</dbReference>
<organism evidence="12 13">
    <name type="scientific">Potamilus streckersoni</name>
    <dbReference type="NCBI Taxonomy" id="2493646"/>
    <lineage>
        <taxon>Eukaryota</taxon>
        <taxon>Metazoa</taxon>
        <taxon>Spiralia</taxon>
        <taxon>Lophotrochozoa</taxon>
        <taxon>Mollusca</taxon>
        <taxon>Bivalvia</taxon>
        <taxon>Autobranchia</taxon>
        <taxon>Heteroconchia</taxon>
        <taxon>Palaeoheterodonta</taxon>
        <taxon>Unionida</taxon>
        <taxon>Unionoidea</taxon>
        <taxon>Unionidae</taxon>
        <taxon>Ambleminae</taxon>
        <taxon>Lampsilini</taxon>
        <taxon>Potamilus</taxon>
    </lineage>
</organism>
<evidence type="ECO:0000256" key="9">
    <source>
        <dbReference type="SAM" id="MobiDB-lite"/>
    </source>
</evidence>
<feature type="domain" description="RING-type" evidence="11">
    <location>
        <begin position="91"/>
        <end position="308"/>
    </location>
</feature>
<feature type="transmembrane region" description="Helical" evidence="10">
    <location>
        <begin position="328"/>
        <end position="359"/>
    </location>
</feature>
<dbReference type="PROSITE" id="PS51873">
    <property type="entry name" value="TRIAD"/>
    <property type="match status" value="1"/>
</dbReference>
<gene>
    <name evidence="12" type="ORF">CHS0354_036245</name>
</gene>
<dbReference type="Gene3D" id="1.20.120.1750">
    <property type="match status" value="1"/>
</dbReference>
<evidence type="ECO:0000256" key="3">
    <source>
        <dbReference type="ARBA" id="ARBA00022679"/>
    </source>
</evidence>
<keyword evidence="13" id="KW-1185">Reference proteome</keyword>
<evidence type="ECO:0000256" key="6">
    <source>
        <dbReference type="ARBA" id="ARBA00022771"/>
    </source>
</evidence>
<protein>
    <recommendedName>
        <fullName evidence="2">RBR-type E3 ubiquitin transferase</fullName>
        <ecNumber evidence="2">2.3.2.31</ecNumber>
    </recommendedName>
</protein>
<evidence type="ECO:0000256" key="5">
    <source>
        <dbReference type="ARBA" id="ARBA00022737"/>
    </source>
</evidence>
<keyword evidence="10" id="KW-1133">Transmembrane helix</keyword>
<dbReference type="InterPro" id="IPR047551">
    <property type="entry name" value="BRcat_RBR_RNF217"/>
</dbReference>
<sequence length="667" mass="75784">MAAKPVYQDEEEVFEGFDISDLFDKLSNDHELSANDEDDENVSSLNDVILSDSDSQTDQFETLSVVFFDEHTDPNGSPVPEKPNFPCSSPFLMECAICLDEKMLRKRLCCMLPVCDHCMQLYLEEQVSRRNIKIECINIKCVSYIHRDEILERLSLKQKEKYYMFLVDANNDPCVKTCPRCNHVQHIEKSILSSHKDKFGLLITCPICDLQWCFACHAPWHSPLPCSEFQNGDKLLKDWAKEFRFGKYNARKCPKCKVYIERNGGCDHMRCNQCYSTFCYRCGGRYYSLKYFGSHSSRFSPFGCKYKLYPDKPVQRRLIRGSVLAGKLLAAVGLLGLGIAAGAILLGASVIILPVYGGVKYHKRRQMRKLLKERLERRRELERHMNNEMGFYLSYFAPKPRDDINRGGILSGRLDIRPPEPVKADDSTSIHVLDTEEEQEFRNVQPLKVRVNGKCKDTEGRITVTSAEVEPGEGPEIILHVKTAYSQNKNPLDLPDKDETASIAEEEESIGSQQSDTDRNSSEDSHNFEESDEETSKIDSTLEKNSPNPGCFMNLFGKKLNSLQHKKSIDKGIVMSKGDHSDKQNPVDIPLEFLECPDIVTSALEAEFKHSLDYRLYQQDLVLDCKEEKKDDHNGESGGETDVPCVFSNTNDTYSGLVATETCSTSL</sequence>
<evidence type="ECO:0000256" key="7">
    <source>
        <dbReference type="ARBA" id="ARBA00022786"/>
    </source>
</evidence>
<reference evidence="12" key="2">
    <citation type="journal article" date="2021" name="Genome Biol. Evol.">
        <title>Developing a high-quality reference genome for a parasitic bivalve with doubly uniparental inheritance (Bivalvia: Unionida).</title>
        <authorList>
            <person name="Smith C.H."/>
        </authorList>
    </citation>
    <scope>NUCLEOTIDE SEQUENCE</scope>
    <source>
        <strain evidence="12">CHS0354</strain>
        <tissue evidence="12">Mantle</tissue>
    </source>
</reference>
<evidence type="ECO:0000256" key="8">
    <source>
        <dbReference type="ARBA" id="ARBA00022833"/>
    </source>
</evidence>
<proteinExistence type="predicted"/>
<keyword evidence="3" id="KW-0808">Transferase</keyword>
<keyword evidence="10" id="KW-0812">Transmembrane</keyword>
<evidence type="ECO:0000256" key="1">
    <source>
        <dbReference type="ARBA" id="ARBA00001798"/>
    </source>
</evidence>
<dbReference type="AlphaFoldDB" id="A0AAE0SWH2"/>
<name>A0AAE0SWH2_9BIVA</name>
<evidence type="ECO:0000313" key="12">
    <source>
        <dbReference type="EMBL" id="KAK3598930.1"/>
    </source>
</evidence>
<comment type="catalytic activity">
    <reaction evidence="1">
        <text>[E2 ubiquitin-conjugating enzyme]-S-ubiquitinyl-L-cysteine + [acceptor protein]-L-lysine = [E2 ubiquitin-conjugating enzyme]-L-cysteine + [acceptor protein]-N(6)-ubiquitinyl-L-lysine.</text>
        <dbReference type="EC" id="2.3.2.31"/>
    </reaction>
</comment>
<dbReference type="GO" id="GO:0016567">
    <property type="term" value="P:protein ubiquitination"/>
    <property type="evidence" value="ECO:0007669"/>
    <property type="project" value="InterPro"/>
</dbReference>
<keyword evidence="6" id="KW-0863">Zinc-finger</keyword>
<keyword evidence="7" id="KW-0833">Ubl conjugation pathway</keyword>
<dbReference type="GO" id="GO:0061630">
    <property type="term" value="F:ubiquitin protein ligase activity"/>
    <property type="evidence" value="ECO:0007669"/>
    <property type="project" value="UniProtKB-EC"/>
</dbReference>
<dbReference type="SUPFAM" id="SSF57850">
    <property type="entry name" value="RING/U-box"/>
    <property type="match status" value="2"/>
</dbReference>
<keyword evidence="8" id="KW-0862">Zinc</keyword>
<keyword evidence="10" id="KW-0472">Membrane</keyword>
<dbReference type="CDD" id="cd20342">
    <property type="entry name" value="BRcat_RBR_RNF217"/>
    <property type="match status" value="1"/>
</dbReference>
<dbReference type="GO" id="GO:0008270">
    <property type="term" value="F:zinc ion binding"/>
    <property type="evidence" value="ECO:0007669"/>
    <property type="project" value="UniProtKB-KW"/>
</dbReference>
<keyword evidence="4" id="KW-0479">Metal-binding</keyword>
<evidence type="ECO:0000256" key="4">
    <source>
        <dbReference type="ARBA" id="ARBA00022723"/>
    </source>
</evidence>
<evidence type="ECO:0000256" key="10">
    <source>
        <dbReference type="SAM" id="Phobius"/>
    </source>
</evidence>
<dbReference type="InterPro" id="IPR044066">
    <property type="entry name" value="TRIAD_supradom"/>
</dbReference>
<dbReference type="SMART" id="SM00647">
    <property type="entry name" value="IBR"/>
    <property type="match status" value="2"/>
</dbReference>
<dbReference type="InterPro" id="IPR002867">
    <property type="entry name" value="IBR_dom"/>
</dbReference>
<dbReference type="PANTHER" id="PTHR11685">
    <property type="entry name" value="RBR FAMILY RING FINGER AND IBR DOMAIN-CONTAINING"/>
    <property type="match status" value="1"/>
</dbReference>
<accession>A0AAE0SWH2</accession>
<reference evidence="12" key="3">
    <citation type="submission" date="2023-05" db="EMBL/GenBank/DDBJ databases">
        <authorList>
            <person name="Smith C.H."/>
        </authorList>
    </citation>
    <scope>NUCLEOTIDE SEQUENCE</scope>
    <source>
        <strain evidence="12">CHS0354</strain>
        <tissue evidence="12">Mantle</tissue>
    </source>
</reference>
<feature type="compositionally biased region" description="Basic and acidic residues" evidence="9">
    <location>
        <begin position="516"/>
        <end position="542"/>
    </location>
</feature>
<dbReference type="InterPro" id="IPR047552">
    <property type="entry name" value="Rcat_RBR_RNF217"/>
</dbReference>
<evidence type="ECO:0000259" key="11">
    <source>
        <dbReference type="PROSITE" id="PS51873"/>
    </source>
</evidence>
<evidence type="ECO:0000313" key="13">
    <source>
        <dbReference type="Proteomes" id="UP001195483"/>
    </source>
</evidence>
<evidence type="ECO:0000256" key="2">
    <source>
        <dbReference type="ARBA" id="ARBA00012251"/>
    </source>
</evidence>
<comment type="caution">
    <text evidence="12">The sequence shown here is derived from an EMBL/GenBank/DDBJ whole genome shotgun (WGS) entry which is preliminary data.</text>
</comment>
<dbReference type="Proteomes" id="UP001195483">
    <property type="component" value="Unassembled WGS sequence"/>
</dbReference>
<dbReference type="Pfam" id="PF01485">
    <property type="entry name" value="IBR"/>
    <property type="match status" value="1"/>
</dbReference>
<reference evidence="12" key="1">
    <citation type="journal article" date="2021" name="Genome Biol. Evol.">
        <title>A High-Quality Reference Genome for a Parasitic Bivalve with Doubly Uniparental Inheritance (Bivalvia: Unionida).</title>
        <authorList>
            <person name="Smith C.H."/>
        </authorList>
    </citation>
    <scope>NUCLEOTIDE SEQUENCE</scope>
    <source>
        <strain evidence="12">CHS0354</strain>
    </source>
</reference>
<dbReference type="EC" id="2.3.2.31" evidence="2"/>
<dbReference type="EMBL" id="JAEAOA010002123">
    <property type="protein sequence ID" value="KAK3598930.1"/>
    <property type="molecule type" value="Genomic_DNA"/>
</dbReference>
<feature type="region of interest" description="Disordered" evidence="9">
    <location>
        <begin position="503"/>
        <end position="546"/>
    </location>
</feature>